<dbReference type="EMBL" id="JATM01000001">
    <property type="protein sequence ID" value="OOL19783.1"/>
    <property type="molecule type" value="Genomic_DNA"/>
</dbReference>
<dbReference type="Proteomes" id="UP000200980">
    <property type="component" value="Unassembled WGS sequence"/>
</dbReference>
<sequence length="107" mass="12195">MVVPFRQKLLPHHRHYLAKWLAASERMGVLDASIEAAPEQRTDDANLVVIWVRENTNPAYIISLSGPEWILTDCLRDNELGRYRNLSEALHTIRPVLPLHQTDAATS</sequence>
<proteinExistence type="predicted"/>
<organism evidence="1 2">
    <name type="scientific">Bombella intestini</name>
    <dbReference type="NCBI Taxonomy" id="1539051"/>
    <lineage>
        <taxon>Bacteria</taxon>
        <taxon>Pseudomonadati</taxon>
        <taxon>Pseudomonadota</taxon>
        <taxon>Alphaproteobacteria</taxon>
        <taxon>Acetobacterales</taxon>
        <taxon>Acetobacteraceae</taxon>
        <taxon>Bombella</taxon>
    </lineage>
</organism>
<accession>A0A1S8GRW0</accession>
<dbReference type="OrthoDB" id="7271568at2"/>
<name>A0A1S8GRW0_9PROT</name>
<protein>
    <submittedName>
        <fullName evidence="1">Uncharacterized protein</fullName>
    </submittedName>
</protein>
<gene>
    <name evidence="1" type="ORF">AL01_02145</name>
</gene>
<keyword evidence="2" id="KW-1185">Reference proteome</keyword>
<comment type="caution">
    <text evidence="1">The sequence shown here is derived from an EMBL/GenBank/DDBJ whole genome shotgun (WGS) entry which is preliminary data.</text>
</comment>
<evidence type="ECO:0000313" key="1">
    <source>
        <dbReference type="EMBL" id="OOL19783.1"/>
    </source>
</evidence>
<dbReference type="STRING" id="1539051.AL01_02145"/>
<evidence type="ECO:0000313" key="2">
    <source>
        <dbReference type="Proteomes" id="UP000200980"/>
    </source>
</evidence>
<reference evidence="1 2" key="1">
    <citation type="journal article" date="2016" name="PLoS ONE">
        <title>Whole-Genome Sequence Analysis of Bombella intestini LMG 28161T, a Novel Acetic Acid Bacterium Isolated from the Crop of a Red-Tailed Bumble Bee, Bombus lapidarius.</title>
        <authorList>
            <person name="Li L."/>
            <person name="Illeghems K."/>
            <person name="Van Kerrebroeck S."/>
            <person name="Borremans W."/>
            <person name="Cleenwerck I."/>
            <person name="Smagghe G."/>
            <person name="De Vuyst L."/>
            <person name="Vandamme P."/>
        </authorList>
    </citation>
    <scope>NUCLEOTIDE SEQUENCE [LARGE SCALE GENOMIC DNA]</scope>
    <source>
        <strain evidence="1 2">R-52487</strain>
    </source>
</reference>
<dbReference type="AlphaFoldDB" id="A0A1S8GRW0"/>